<keyword evidence="3" id="KW-1003">Cell membrane</keyword>
<proteinExistence type="inferred from homology"/>
<keyword evidence="2" id="KW-0813">Transport</keyword>
<evidence type="ECO:0000256" key="6">
    <source>
        <dbReference type="ARBA" id="ARBA00023136"/>
    </source>
</evidence>
<dbReference type="FunFam" id="1.10.3730.20:FF:000001">
    <property type="entry name" value="Quaternary ammonium compound resistance transporter SugE"/>
    <property type="match status" value="1"/>
</dbReference>
<dbReference type="InterPro" id="IPR000390">
    <property type="entry name" value="Small_drug/metabolite_transptr"/>
</dbReference>
<dbReference type="EMBL" id="JAPJZI010000001">
    <property type="protein sequence ID" value="MDA5397712.1"/>
    <property type="molecule type" value="Genomic_DNA"/>
</dbReference>
<dbReference type="GO" id="GO:1990961">
    <property type="term" value="P:xenobiotic detoxification by transmembrane export across the plasma membrane"/>
    <property type="evidence" value="ECO:0007669"/>
    <property type="project" value="UniProtKB-ARBA"/>
</dbReference>
<dbReference type="PANTHER" id="PTHR30561:SF1">
    <property type="entry name" value="MULTIDRUG TRANSPORTER EMRE"/>
    <property type="match status" value="1"/>
</dbReference>
<evidence type="ECO:0000256" key="9">
    <source>
        <dbReference type="SAM" id="Phobius"/>
    </source>
</evidence>
<keyword evidence="4 8" id="KW-0812">Transmembrane</keyword>
<dbReference type="GO" id="GO:0031460">
    <property type="term" value="P:glycine betaine transport"/>
    <property type="evidence" value="ECO:0007669"/>
    <property type="project" value="TreeGrafter"/>
</dbReference>
<evidence type="ECO:0000313" key="10">
    <source>
        <dbReference type="EMBL" id="MDA5397712.1"/>
    </source>
</evidence>
<dbReference type="InterPro" id="IPR037185">
    <property type="entry name" value="EmrE-like"/>
</dbReference>
<accession>A0A9X3UFP9</accession>
<evidence type="ECO:0000256" key="3">
    <source>
        <dbReference type="ARBA" id="ARBA00022475"/>
    </source>
</evidence>
<dbReference type="Gene3D" id="1.10.3730.20">
    <property type="match status" value="1"/>
</dbReference>
<feature type="transmembrane region" description="Helical" evidence="9">
    <location>
        <begin position="84"/>
        <end position="103"/>
    </location>
</feature>
<evidence type="ECO:0000256" key="8">
    <source>
        <dbReference type="RuleBase" id="RU003942"/>
    </source>
</evidence>
<evidence type="ECO:0000256" key="5">
    <source>
        <dbReference type="ARBA" id="ARBA00022989"/>
    </source>
</evidence>
<gene>
    <name evidence="10" type="ORF">OQ273_03915</name>
</gene>
<evidence type="ECO:0000256" key="4">
    <source>
        <dbReference type="ARBA" id="ARBA00022692"/>
    </source>
</evidence>
<protein>
    <submittedName>
        <fullName evidence="10">Multidrug efflux SMR transporter</fullName>
    </submittedName>
</protein>
<dbReference type="Proteomes" id="UP001151234">
    <property type="component" value="Unassembled WGS sequence"/>
</dbReference>
<keyword evidence="5 9" id="KW-1133">Transmembrane helix</keyword>
<evidence type="ECO:0000256" key="2">
    <source>
        <dbReference type="ARBA" id="ARBA00022448"/>
    </source>
</evidence>
<comment type="caution">
    <text evidence="10">The sequence shown here is derived from an EMBL/GenBank/DDBJ whole genome shotgun (WGS) entry which is preliminary data.</text>
</comment>
<dbReference type="Pfam" id="PF00893">
    <property type="entry name" value="Multi_Drug_Res"/>
    <property type="match status" value="1"/>
</dbReference>
<evidence type="ECO:0000256" key="7">
    <source>
        <dbReference type="ARBA" id="ARBA00038032"/>
    </source>
</evidence>
<comment type="subcellular location">
    <subcellularLocation>
        <location evidence="1 8">Cell membrane</location>
        <topology evidence="1 8">Multi-pass membrane protein</topology>
    </subcellularLocation>
</comment>
<keyword evidence="6 9" id="KW-0472">Membrane</keyword>
<evidence type="ECO:0000256" key="1">
    <source>
        <dbReference type="ARBA" id="ARBA00004651"/>
    </source>
</evidence>
<feature type="transmembrane region" description="Helical" evidence="9">
    <location>
        <begin position="57"/>
        <end position="78"/>
    </location>
</feature>
<keyword evidence="11" id="KW-1185">Reference proteome</keyword>
<dbReference type="AlphaFoldDB" id="A0A9X3UFP9"/>
<comment type="similarity">
    <text evidence="7 8">Belongs to the drug/metabolite transporter (DMT) superfamily. Small multidrug resistance (SMR) (TC 2.A.7.1) family.</text>
</comment>
<name>A0A9X3UFP9_9HYPH</name>
<dbReference type="InterPro" id="IPR045324">
    <property type="entry name" value="Small_multidrug_res"/>
</dbReference>
<sequence length="109" mass="11369">MNWIFLSIAIVGEVIGTSALKASDGFTRLGPSVITAMGFAVAFYFLSLALRTIPVGVAYAVWSGAGILIISIIGYVVFRQSLDLPAVIGIALILAGVLVLNTLSQSSTH</sequence>
<organism evidence="10 11">
    <name type="scientific">Hoeflea prorocentri</name>
    <dbReference type="NCBI Taxonomy" id="1922333"/>
    <lineage>
        <taxon>Bacteria</taxon>
        <taxon>Pseudomonadati</taxon>
        <taxon>Pseudomonadota</taxon>
        <taxon>Alphaproteobacteria</taxon>
        <taxon>Hyphomicrobiales</taxon>
        <taxon>Rhizobiaceae</taxon>
        <taxon>Hoeflea</taxon>
    </lineage>
</organism>
<reference evidence="10" key="1">
    <citation type="submission" date="2022-11" db="EMBL/GenBank/DDBJ databases">
        <title>Draft genome sequence of Hoeflea poritis E7-10 and Hoeflea prorocentri PM5-8, separated from scleractinian coral Porites lutea and marine dinoflagellate.</title>
        <authorList>
            <person name="Zhang G."/>
            <person name="Wei Q."/>
            <person name="Cai L."/>
        </authorList>
    </citation>
    <scope>NUCLEOTIDE SEQUENCE</scope>
    <source>
        <strain evidence="10">PM5-8</strain>
    </source>
</reference>
<feature type="transmembrane region" description="Helical" evidence="9">
    <location>
        <begin position="32"/>
        <end position="50"/>
    </location>
</feature>
<dbReference type="GO" id="GO:0015220">
    <property type="term" value="F:choline transmembrane transporter activity"/>
    <property type="evidence" value="ECO:0007669"/>
    <property type="project" value="TreeGrafter"/>
</dbReference>
<dbReference type="GO" id="GO:0015297">
    <property type="term" value="F:antiporter activity"/>
    <property type="evidence" value="ECO:0007669"/>
    <property type="project" value="TreeGrafter"/>
</dbReference>
<dbReference type="SUPFAM" id="SSF103481">
    <property type="entry name" value="Multidrug resistance efflux transporter EmrE"/>
    <property type="match status" value="1"/>
</dbReference>
<dbReference type="GO" id="GO:0015199">
    <property type="term" value="F:amino-acid betaine transmembrane transporter activity"/>
    <property type="evidence" value="ECO:0007669"/>
    <property type="project" value="TreeGrafter"/>
</dbReference>
<evidence type="ECO:0000313" key="11">
    <source>
        <dbReference type="Proteomes" id="UP001151234"/>
    </source>
</evidence>
<dbReference type="GO" id="GO:0005886">
    <property type="term" value="C:plasma membrane"/>
    <property type="evidence" value="ECO:0007669"/>
    <property type="project" value="UniProtKB-SubCell"/>
</dbReference>
<dbReference type="PANTHER" id="PTHR30561">
    <property type="entry name" value="SMR FAMILY PROTON-DEPENDENT DRUG EFFLUX TRANSPORTER SUGE"/>
    <property type="match status" value="1"/>
</dbReference>
<dbReference type="RefSeq" id="WP_267989167.1">
    <property type="nucleotide sequence ID" value="NZ_JAPJZI010000001.1"/>
</dbReference>